<dbReference type="AlphaFoldDB" id="A0A0D1MB86"/>
<dbReference type="Pfam" id="PF08240">
    <property type="entry name" value="ADH_N"/>
    <property type="match status" value="1"/>
</dbReference>
<feature type="domain" description="Enoyl reductase (ER)" evidence="3">
    <location>
        <begin position="12"/>
        <end position="323"/>
    </location>
</feature>
<keyword evidence="1" id="KW-0521">NADP</keyword>
<dbReference type="Proteomes" id="UP000033203">
    <property type="component" value="Unassembled WGS sequence"/>
</dbReference>
<reference evidence="4 5" key="1">
    <citation type="submission" date="2015-01" db="EMBL/GenBank/DDBJ databases">
        <title>Genome of Sphingomonas taxi strain 30a.</title>
        <authorList>
            <person name="Eevers N."/>
            <person name="Van Hamme J."/>
            <person name="Bottos E."/>
            <person name="Weyens N."/>
            <person name="Vangronsveld J."/>
        </authorList>
    </citation>
    <scope>NUCLEOTIDE SEQUENCE [LARGE SCALE GENOMIC DNA]</scope>
    <source>
        <strain evidence="4 5">30a</strain>
    </source>
</reference>
<keyword evidence="2" id="KW-0560">Oxidoreductase</keyword>
<dbReference type="PANTHER" id="PTHR48106">
    <property type="entry name" value="QUINONE OXIDOREDUCTASE PIG3-RELATED"/>
    <property type="match status" value="1"/>
</dbReference>
<evidence type="ECO:0000256" key="2">
    <source>
        <dbReference type="ARBA" id="ARBA00023002"/>
    </source>
</evidence>
<evidence type="ECO:0000256" key="1">
    <source>
        <dbReference type="ARBA" id="ARBA00022857"/>
    </source>
</evidence>
<dbReference type="GO" id="GO:0035925">
    <property type="term" value="F:mRNA 3'-UTR AU-rich region binding"/>
    <property type="evidence" value="ECO:0007669"/>
    <property type="project" value="TreeGrafter"/>
</dbReference>
<dbReference type="CDD" id="cd05286">
    <property type="entry name" value="QOR2"/>
    <property type="match status" value="1"/>
</dbReference>
<dbReference type="GO" id="GO:0005829">
    <property type="term" value="C:cytosol"/>
    <property type="evidence" value="ECO:0007669"/>
    <property type="project" value="TreeGrafter"/>
</dbReference>
<dbReference type="EMBL" id="JXTP01000014">
    <property type="protein sequence ID" value="KIU29705.1"/>
    <property type="molecule type" value="Genomic_DNA"/>
</dbReference>
<name>A0A0D1MB86_9SPHN</name>
<dbReference type="Pfam" id="PF00107">
    <property type="entry name" value="ADH_zinc_N"/>
    <property type="match status" value="1"/>
</dbReference>
<sequence length="325" mass="34009">MSERVARITRTGGPEVIEWVDVDLPPPGPGEVRMRHHAVGLNYIDTYHRSGVYPVELPAGLGSEAAGVVEAVGEGVDGLSVGDRVGTFGPSRGAYATARNVAAKQLFRLPDDVDDRTAAAMLLKGCTVEALVDRCARVQAGQTVLVWAAAGGVGQLMTGWLKAIGATVIGTAGTQEKAEHARAAGADHVLLHRDEDVVARVKDITDGAGVAVVFDGVGMASWERTLAVTARRGLIVSYGNAGGAVTGVNLGVLAAKGSLFVTRPTLFDYYVTPEERQAGIERLYAMLRSGAIRPEIGQTFALEDAADAHRALEAGETRGSTILTV</sequence>
<dbReference type="InterPro" id="IPR047618">
    <property type="entry name" value="QOR-like"/>
</dbReference>
<protein>
    <submittedName>
        <fullName evidence="4">Quinone oxidoreductase</fullName>
    </submittedName>
</protein>
<dbReference type="Gene3D" id="3.90.180.10">
    <property type="entry name" value="Medium-chain alcohol dehydrogenases, catalytic domain"/>
    <property type="match status" value="1"/>
</dbReference>
<dbReference type="SUPFAM" id="SSF50129">
    <property type="entry name" value="GroES-like"/>
    <property type="match status" value="1"/>
</dbReference>
<dbReference type="GO" id="GO:0003960">
    <property type="term" value="F:quinone reductase (NADPH) activity"/>
    <property type="evidence" value="ECO:0007669"/>
    <property type="project" value="InterPro"/>
</dbReference>
<evidence type="ECO:0000313" key="4">
    <source>
        <dbReference type="EMBL" id="KIU29705.1"/>
    </source>
</evidence>
<dbReference type="Gene3D" id="3.40.50.720">
    <property type="entry name" value="NAD(P)-binding Rossmann-like Domain"/>
    <property type="match status" value="1"/>
</dbReference>
<dbReference type="InterPro" id="IPR011032">
    <property type="entry name" value="GroES-like_sf"/>
</dbReference>
<gene>
    <name evidence="4" type="ORF">SR41_02895</name>
</gene>
<dbReference type="FunFam" id="3.40.50.720:FF:000053">
    <property type="entry name" value="Quinone oxidoreductase 1"/>
    <property type="match status" value="1"/>
</dbReference>
<accession>A0A0D1MB86</accession>
<comment type="caution">
    <text evidence="4">The sequence shown here is derived from an EMBL/GenBank/DDBJ whole genome shotgun (WGS) entry which is preliminary data.</text>
</comment>
<dbReference type="SUPFAM" id="SSF51735">
    <property type="entry name" value="NAD(P)-binding Rossmann-fold domains"/>
    <property type="match status" value="1"/>
</dbReference>
<dbReference type="GO" id="GO:0070402">
    <property type="term" value="F:NADPH binding"/>
    <property type="evidence" value="ECO:0007669"/>
    <property type="project" value="TreeGrafter"/>
</dbReference>
<proteinExistence type="predicted"/>
<dbReference type="InterPro" id="IPR013149">
    <property type="entry name" value="ADH-like_C"/>
</dbReference>
<evidence type="ECO:0000259" key="3">
    <source>
        <dbReference type="SMART" id="SM00829"/>
    </source>
</evidence>
<dbReference type="SMART" id="SM00829">
    <property type="entry name" value="PKS_ER"/>
    <property type="match status" value="1"/>
</dbReference>
<organism evidence="4 5">
    <name type="scientific">Sphingomonas melonis</name>
    <dbReference type="NCBI Taxonomy" id="152682"/>
    <lineage>
        <taxon>Bacteria</taxon>
        <taxon>Pseudomonadati</taxon>
        <taxon>Pseudomonadota</taxon>
        <taxon>Alphaproteobacteria</taxon>
        <taxon>Sphingomonadales</taxon>
        <taxon>Sphingomonadaceae</taxon>
        <taxon>Sphingomonas</taxon>
    </lineage>
</organism>
<dbReference type="InterPro" id="IPR013154">
    <property type="entry name" value="ADH-like_N"/>
</dbReference>
<dbReference type="PANTHER" id="PTHR48106:SF13">
    <property type="entry name" value="QUINONE OXIDOREDUCTASE-RELATED"/>
    <property type="match status" value="1"/>
</dbReference>
<dbReference type="InterPro" id="IPR036291">
    <property type="entry name" value="NAD(P)-bd_dom_sf"/>
</dbReference>
<dbReference type="InterPro" id="IPR020843">
    <property type="entry name" value="ER"/>
</dbReference>
<dbReference type="PATRIC" id="fig|1549858.7.peg.2843"/>
<evidence type="ECO:0000313" key="5">
    <source>
        <dbReference type="Proteomes" id="UP000033203"/>
    </source>
</evidence>